<comment type="similarity">
    <text evidence="2">Belongs to the RRP1 family.</text>
</comment>
<dbReference type="Pfam" id="PF05997">
    <property type="entry name" value="Nop52"/>
    <property type="match status" value="1"/>
</dbReference>
<dbReference type="OrthoDB" id="2019504at2759"/>
<dbReference type="Proteomes" id="UP000007266">
    <property type="component" value="Linkage group 6"/>
</dbReference>
<keyword evidence="4" id="KW-0539">Nucleus</keyword>
<dbReference type="HOGENOM" id="CLU_021225_0_0_1"/>
<dbReference type="AlphaFoldDB" id="D2A3Q3"/>
<reference evidence="6 7" key="1">
    <citation type="journal article" date="2008" name="Nature">
        <title>The genome of the model beetle and pest Tribolium castaneum.</title>
        <authorList>
            <consortium name="Tribolium Genome Sequencing Consortium"/>
            <person name="Richards S."/>
            <person name="Gibbs R.A."/>
            <person name="Weinstock G.M."/>
            <person name="Brown S.J."/>
            <person name="Denell R."/>
            <person name="Beeman R.W."/>
            <person name="Gibbs R."/>
            <person name="Beeman R.W."/>
            <person name="Brown S.J."/>
            <person name="Bucher G."/>
            <person name="Friedrich M."/>
            <person name="Grimmelikhuijzen C.J."/>
            <person name="Klingler M."/>
            <person name="Lorenzen M."/>
            <person name="Richards S."/>
            <person name="Roth S."/>
            <person name="Schroder R."/>
            <person name="Tautz D."/>
            <person name="Zdobnov E.M."/>
            <person name="Muzny D."/>
            <person name="Gibbs R.A."/>
            <person name="Weinstock G.M."/>
            <person name="Attaway T."/>
            <person name="Bell S."/>
            <person name="Buhay C.J."/>
            <person name="Chandrabose M.N."/>
            <person name="Chavez D."/>
            <person name="Clerk-Blankenburg K.P."/>
            <person name="Cree A."/>
            <person name="Dao M."/>
            <person name="Davis C."/>
            <person name="Chacko J."/>
            <person name="Dinh H."/>
            <person name="Dugan-Rocha S."/>
            <person name="Fowler G."/>
            <person name="Garner T.T."/>
            <person name="Garnes J."/>
            <person name="Gnirke A."/>
            <person name="Hawes A."/>
            <person name="Hernandez J."/>
            <person name="Hines S."/>
            <person name="Holder M."/>
            <person name="Hume J."/>
            <person name="Jhangiani S.N."/>
            <person name="Joshi V."/>
            <person name="Khan Z.M."/>
            <person name="Jackson L."/>
            <person name="Kovar C."/>
            <person name="Kowis A."/>
            <person name="Lee S."/>
            <person name="Lewis L.R."/>
            <person name="Margolis J."/>
            <person name="Morgan M."/>
            <person name="Nazareth L.V."/>
            <person name="Nguyen N."/>
            <person name="Okwuonu G."/>
            <person name="Parker D."/>
            <person name="Richards S."/>
            <person name="Ruiz S.J."/>
            <person name="Santibanez J."/>
            <person name="Savard J."/>
            <person name="Scherer S.E."/>
            <person name="Schneider B."/>
            <person name="Sodergren E."/>
            <person name="Tautz D."/>
            <person name="Vattahil S."/>
            <person name="Villasana D."/>
            <person name="White C.S."/>
            <person name="Wright R."/>
            <person name="Park Y."/>
            <person name="Beeman R.W."/>
            <person name="Lord J."/>
            <person name="Oppert B."/>
            <person name="Lorenzen M."/>
            <person name="Brown S."/>
            <person name="Wang L."/>
            <person name="Savard J."/>
            <person name="Tautz D."/>
            <person name="Richards S."/>
            <person name="Weinstock G."/>
            <person name="Gibbs R.A."/>
            <person name="Liu Y."/>
            <person name="Worley K."/>
            <person name="Weinstock G."/>
            <person name="Elsik C.G."/>
            <person name="Reese J.T."/>
            <person name="Elhaik E."/>
            <person name="Landan G."/>
            <person name="Graur D."/>
            <person name="Arensburger P."/>
            <person name="Atkinson P."/>
            <person name="Beeman R.W."/>
            <person name="Beidler J."/>
            <person name="Brown S.J."/>
            <person name="Demuth J.P."/>
            <person name="Drury D.W."/>
            <person name="Du Y.Z."/>
            <person name="Fujiwara H."/>
            <person name="Lorenzen M."/>
            <person name="Maselli V."/>
            <person name="Osanai M."/>
            <person name="Park Y."/>
            <person name="Robertson H.M."/>
            <person name="Tu Z."/>
            <person name="Wang J.J."/>
            <person name="Wang S."/>
            <person name="Richards S."/>
            <person name="Song H."/>
            <person name="Zhang L."/>
            <person name="Sodergren E."/>
            <person name="Werner D."/>
            <person name="Stanke M."/>
            <person name="Morgenstern B."/>
            <person name="Solovyev V."/>
            <person name="Kosarev P."/>
            <person name="Brown G."/>
            <person name="Chen H.C."/>
            <person name="Ermolaeva O."/>
            <person name="Hlavina W."/>
            <person name="Kapustin Y."/>
            <person name="Kiryutin B."/>
            <person name="Kitts P."/>
            <person name="Maglott D."/>
            <person name="Pruitt K."/>
            <person name="Sapojnikov V."/>
            <person name="Souvorov A."/>
            <person name="Mackey A.J."/>
            <person name="Waterhouse R.M."/>
            <person name="Wyder S."/>
            <person name="Zdobnov E.M."/>
            <person name="Zdobnov E.M."/>
            <person name="Wyder S."/>
            <person name="Kriventseva E.V."/>
            <person name="Kadowaki T."/>
            <person name="Bork P."/>
            <person name="Aranda M."/>
            <person name="Bao R."/>
            <person name="Beermann A."/>
            <person name="Berns N."/>
            <person name="Bolognesi R."/>
            <person name="Bonneton F."/>
            <person name="Bopp D."/>
            <person name="Brown S.J."/>
            <person name="Bucher G."/>
            <person name="Butts T."/>
            <person name="Chaumot A."/>
            <person name="Denell R.E."/>
            <person name="Ferrier D.E."/>
            <person name="Friedrich M."/>
            <person name="Gordon C.M."/>
            <person name="Jindra M."/>
            <person name="Klingler M."/>
            <person name="Lan Q."/>
            <person name="Lattorff H.M."/>
            <person name="Laudet V."/>
            <person name="von Levetsow C."/>
            <person name="Liu Z."/>
            <person name="Lutz R."/>
            <person name="Lynch J.A."/>
            <person name="da Fonseca R.N."/>
            <person name="Posnien N."/>
            <person name="Reuter R."/>
            <person name="Roth S."/>
            <person name="Savard J."/>
            <person name="Schinko J.B."/>
            <person name="Schmitt C."/>
            <person name="Schoppmeier M."/>
            <person name="Schroder R."/>
            <person name="Shippy T.D."/>
            <person name="Simonnet F."/>
            <person name="Marques-Souza H."/>
            <person name="Tautz D."/>
            <person name="Tomoyasu Y."/>
            <person name="Trauner J."/>
            <person name="Van der Zee M."/>
            <person name="Vervoort M."/>
            <person name="Wittkopp N."/>
            <person name="Wimmer E.A."/>
            <person name="Yang X."/>
            <person name="Jones A.K."/>
            <person name="Sattelle D.B."/>
            <person name="Ebert P.R."/>
            <person name="Nelson D."/>
            <person name="Scott J.G."/>
            <person name="Beeman R.W."/>
            <person name="Muthukrishnan S."/>
            <person name="Kramer K.J."/>
            <person name="Arakane Y."/>
            <person name="Beeman R.W."/>
            <person name="Zhu Q."/>
            <person name="Hogenkamp D."/>
            <person name="Dixit R."/>
            <person name="Oppert B."/>
            <person name="Jiang H."/>
            <person name="Zou Z."/>
            <person name="Marshall J."/>
            <person name="Elpidina E."/>
            <person name="Vinokurov K."/>
            <person name="Oppert C."/>
            <person name="Zou Z."/>
            <person name="Evans J."/>
            <person name="Lu Z."/>
            <person name="Zhao P."/>
            <person name="Sumathipala N."/>
            <person name="Altincicek B."/>
            <person name="Vilcinskas A."/>
            <person name="Williams M."/>
            <person name="Hultmark D."/>
            <person name="Hetru C."/>
            <person name="Jiang H."/>
            <person name="Grimmelikhuijzen C.J."/>
            <person name="Hauser F."/>
            <person name="Cazzamali G."/>
            <person name="Williamson M."/>
            <person name="Park Y."/>
            <person name="Li B."/>
            <person name="Tanaka Y."/>
            <person name="Predel R."/>
            <person name="Neupert S."/>
            <person name="Schachtner J."/>
            <person name="Verleyen P."/>
            <person name="Raible F."/>
            <person name="Bork P."/>
            <person name="Friedrich M."/>
            <person name="Walden K.K."/>
            <person name="Robertson H.M."/>
            <person name="Angeli S."/>
            <person name="Foret S."/>
            <person name="Bucher G."/>
            <person name="Schuetz S."/>
            <person name="Maleszka R."/>
            <person name="Wimmer E.A."/>
            <person name="Beeman R.W."/>
            <person name="Lorenzen M."/>
            <person name="Tomoyasu Y."/>
            <person name="Miller S.C."/>
            <person name="Grossmann D."/>
            <person name="Bucher G."/>
        </authorList>
    </citation>
    <scope>NUCLEOTIDE SEQUENCE [LARGE SCALE GENOMIC DNA]</scope>
    <source>
        <strain evidence="6 7">Georgia GA2</strain>
    </source>
</reference>
<dbReference type="FunCoup" id="D2A3Q3">
    <property type="interactions" value="644"/>
</dbReference>
<dbReference type="OMA" id="QEECAEN"/>
<evidence type="ECO:0000256" key="3">
    <source>
        <dbReference type="ARBA" id="ARBA00022552"/>
    </source>
</evidence>
<dbReference type="InterPro" id="IPR010301">
    <property type="entry name" value="RRP1"/>
</dbReference>
<feature type="region of interest" description="Disordered" evidence="5">
    <location>
        <begin position="1"/>
        <end position="26"/>
    </location>
</feature>
<dbReference type="InParanoid" id="D2A3Q3"/>
<gene>
    <name evidence="6" type="primary">AUGUSTUS-3.0.2_14963</name>
    <name evidence="6" type="ORF">TcasGA2_TC014963</name>
</gene>
<keyword evidence="3" id="KW-0698">rRNA processing</keyword>
<dbReference type="GO" id="GO:0006364">
    <property type="term" value="P:rRNA processing"/>
    <property type="evidence" value="ECO:0007669"/>
    <property type="project" value="UniProtKB-KW"/>
</dbReference>
<feature type="compositionally biased region" description="Low complexity" evidence="5">
    <location>
        <begin position="554"/>
        <end position="563"/>
    </location>
</feature>
<evidence type="ECO:0000256" key="4">
    <source>
        <dbReference type="ARBA" id="ARBA00023242"/>
    </source>
</evidence>
<feature type="region of interest" description="Disordered" evidence="5">
    <location>
        <begin position="531"/>
        <end position="572"/>
    </location>
</feature>
<dbReference type="PANTHER" id="PTHR13026:SF0">
    <property type="entry name" value="RIBOSOMAL RNA PROCESSING 1B"/>
    <property type="match status" value="1"/>
</dbReference>
<dbReference type="KEGG" id="tca:662195"/>
<reference evidence="6 7" key="2">
    <citation type="journal article" date="2010" name="Nucleic Acids Res.">
        <title>BeetleBase in 2010: revisions to provide comprehensive genomic information for Tribolium castaneum.</title>
        <authorList>
            <person name="Kim H.S."/>
            <person name="Murphy T."/>
            <person name="Xia J."/>
            <person name="Caragea D."/>
            <person name="Park Y."/>
            <person name="Beeman R.W."/>
            <person name="Lorenzen M.D."/>
            <person name="Butcher S."/>
            <person name="Manak J.R."/>
            <person name="Brown S.J."/>
        </authorList>
    </citation>
    <scope>NUCLEOTIDE SEQUENCE [LARGE SCALE GENOMIC DNA]</scope>
    <source>
        <strain evidence="6 7">Georgia GA2</strain>
    </source>
</reference>
<evidence type="ECO:0000313" key="7">
    <source>
        <dbReference type="Proteomes" id="UP000007266"/>
    </source>
</evidence>
<evidence type="ECO:0000313" key="6">
    <source>
        <dbReference type="EMBL" id="EFA04899.2"/>
    </source>
</evidence>
<evidence type="ECO:0000256" key="5">
    <source>
        <dbReference type="SAM" id="MobiDB-lite"/>
    </source>
</evidence>
<sequence length="572" mass="66065">MAVLETSMTPKTRENAKKPSKNNKKQAKKVLLVAQELKLARVLAGNNKTARDRALKSLRKWFQNRSSAIPFTEDDFLRLWKGLFYSMWMSDKPLVQEECAENIASLIHALPVEGALLFYKCGMTILMNEWFGIDQLRLDKFLMFVRRLLRQAFLVLKNQNWGRDSAQTFTKTLSETILDPPRHKPMGLLMHFIEIYLEELSKVSEGQLPPQLMTELLAPFVRQLSFSDDARVIDHIRKHIFIYLIRQSDLGLEYDEKYKAWRALRFPGTIDAMQKIEVSDDEGGEEEPPQDKVFDPRAGKVNVDLPQLKFHPRAVSKALLECRFSKETNSKSRKCLTELAEHFRKLASGTYPLGVKKVKLASDDYDTNIRKAVNRLVKFDKKIKGTKNRKRKLQSDTIELRGGKKIKIDEKLREKFQDDLVRVMKKKRKLVDKPESPPEKQSKLQVESIFKRNSGTWLVTKPPQEEAQKAPQELFPKNKWDESNHATEEVEKSLKSKRLSLPTKLIKNPFANSTPVKKVKINTKLNRSQDVQEHHAQILSSPQIPYDANKKPAKPLLKTPTLKSPIDPFYAL</sequence>
<dbReference type="PANTHER" id="PTHR13026">
    <property type="entry name" value="NNP-1 PROTEIN NOVEL NUCLEAR PROTEIN 1 NOP52"/>
    <property type="match status" value="1"/>
</dbReference>
<evidence type="ECO:0000256" key="1">
    <source>
        <dbReference type="ARBA" id="ARBA00004123"/>
    </source>
</evidence>
<accession>D2A3Q3</accession>
<protein>
    <submittedName>
        <fullName evidence="6">Ribosomal RNA processing protein 1 homolog-like Protein</fullName>
    </submittedName>
</protein>
<name>D2A3Q3_TRICA</name>
<proteinExistence type="inferred from homology"/>
<dbReference type="EMBL" id="KQ971348">
    <property type="protein sequence ID" value="EFA04899.2"/>
    <property type="molecule type" value="Genomic_DNA"/>
</dbReference>
<evidence type="ECO:0000256" key="2">
    <source>
        <dbReference type="ARBA" id="ARBA00006374"/>
    </source>
</evidence>
<organism evidence="6 7">
    <name type="scientific">Tribolium castaneum</name>
    <name type="common">Red flour beetle</name>
    <dbReference type="NCBI Taxonomy" id="7070"/>
    <lineage>
        <taxon>Eukaryota</taxon>
        <taxon>Metazoa</taxon>
        <taxon>Ecdysozoa</taxon>
        <taxon>Arthropoda</taxon>
        <taxon>Hexapoda</taxon>
        <taxon>Insecta</taxon>
        <taxon>Pterygota</taxon>
        <taxon>Neoptera</taxon>
        <taxon>Endopterygota</taxon>
        <taxon>Coleoptera</taxon>
        <taxon>Polyphaga</taxon>
        <taxon>Cucujiformia</taxon>
        <taxon>Tenebrionidae</taxon>
        <taxon>Tenebrionidae incertae sedis</taxon>
        <taxon>Tribolium</taxon>
    </lineage>
</organism>
<keyword evidence="7" id="KW-1185">Reference proteome</keyword>
<dbReference type="eggNOG" id="KOG3911">
    <property type="taxonomic scope" value="Eukaryota"/>
</dbReference>
<dbReference type="GO" id="GO:0005634">
    <property type="term" value="C:nucleus"/>
    <property type="evidence" value="ECO:0000318"/>
    <property type="project" value="GO_Central"/>
</dbReference>
<feature type="compositionally biased region" description="Polar residues" evidence="5">
    <location>
        <begin position="1"/>
        <end position="10"/>
    </location>
</feature>
<comment type="subcellular location">
    <subcellularLocation>
        <location evidence="1">Nucleus</location>
    </subcellularLocation>
</comment>
<dbReference type="STRING" id="7070.D2A3Q3"/>
<dbReference type="GO" id="GO:0030688">
    <property type="term" value="C:preribosome, small subunit precursor"/>
    <property type="evidence" value="ECO:0007669"/>
    <property type="project" value="InterPro"/>
</dbReference>